<dbReference type="EMBL" id="FNTX01000001">
    <property type="protein sequence ID" value="SED65223.1"/>
    <property type="molecule type" value="Genomic_DNA"/>
</dbReference>
<evidence type="ECO:0000313" key="3">
    <source>
        <dbReference type="Proteomes" id="UP000199220"/>
    </source>
</evidence>
<keyword evidence="1" id="KW-0472">Membrane</keyword>
<sequence>MGGRQADRAAGPARIGRDWVRAATRPRLLGILVILLAGALLCIRLGAWQLDRAQIRGDQEAAVAASERMDGPARPLADVLVQGTGLTQEQLGQRVQVQGSFEPDLQLFVTGRGYDGEPGAYVLSAVRVSGGPSDGALLPVLRGWVPEAAEAALIVPEGEVQLTGFLAGPEPAEHGIDPETSSGGEVETISPAQLVNHWGGPMYSAYLRLATQESDAASLAGAVSPTPVGPPEITGGGLNVRNLAYAAEWWIFGGFAIVLWWRMVRDEVRHLREERSAVGG</sequence>
<dbReference type="PROSITE" id="PS50895">
    <property type="entry name" value="SURF1"/>
    <property type="match status" value="1"/>
</dbReference>
<protein>
    <recommendedName>
        <fullName evidence="1">SURF1-like protein</fullName>
    </recommendedName>
</protein>
<proteinExistence type="inferred from homology"/>
<evidence type="ECO:0000256" key="1">
    <source>
        <dbReference type="RuleBase" id="RU363076"/>
    </source>
</evidence>
<dbReference type="Pfam" id="PF02104">
    <property type="entry name" value="SURF1"/>
    <property type="match status" value="1"/>
</dbReference>
<keyword evidence="3" id="KW-1185">Reference proteome</keyword>
<comment type="subcellular location">
    <subcellularLocation>
        <location evidence="1">Cell membrane</location>
        <topology evidence="1">Multi-pass membrane protein</topology>
    </subcellularLocation>
</comment>
<keyword evidence="1" id="KW-0812">Transmembrane</keyword>
<accession>A0A1H5CEL5</accession>
<reference evidence="3" key="1">
    <citation type="submission" date="2016-10" db="EMBL/GenBank/DDBJ databases">
        <authorList>
            <person name="Varghese N."/>
            <person name="Submissions S."/>
        </authorList>
    </citation>
    <scope>NUCLEOTIDE SEQUENCE [LARGE SCALE GENOMIC DNA]</scope>
    <source>
        <strain evidence="3">DSM 21368</strain>
    </source>
</reference>
<comment type="similarity">
    <text evidence="1">Belongs to the SURF1 family.</text>
</comment>
<dbReference type="InterPro" id="IPR002994">
    <property type="entry name" value="Surf1/Shy1"/>
</dbReference>
<dbReference type="RefSeq" id="WP_089771420.1">
    <property type="nucleotide sequence ID" value="NZ_FNTX01000001.1"/>
</dbReference>
<dbReference type="CDD" id="cd06662">
    <property type="entry name" value="SURF1"/>
    <property type="match status" value="1"/>
</dbReference>
<dbReference type="AlphaFoldDB" id="A0A1H5CEL5"/>
<keyword evidence="1" id="KW-1003">Cell membrane</keyword>
<gene>
    <name evidence="2" type="ORF">SAMN04488554_0352</name>
</gene>
<dbReference type="STRING" id="648782.SAMN04488554_0352"/>
<feature type="transmembrane region" description="Helical" evidence="1">
    <location>
        <begin position="28"/>
        <end position="47"/>
    </location>
</feature>
<organism evidence="2 3">
    <name type="scientific">Ruania alba</name>
    <dbReference type="NCBI Taxonomy" id="648782"/>
    <lineage>
        <taxon>Bacteria</taxon>
        <taxon>Bacillati</taxon>
        <taxon>Actinomycetota</taxon>
        <taxon>Actinomycetes</taxon>
        <taxon>Micrococcales</taxon>
        <taxon>Ruaniaceae</taxon>
        <taxon>Ruania</taxon>
    </lineage>
</organism>
<name>A0A1H5CEL5_9MICO</name>
<dbReference type="Proteomes" id="UP000199220">
    <property type="component" value="Unassembled WGS sequence"/>
</dbReference>
<evidence type="ECO:0000313" key="2">
    <source>
        <dbReference type="EMBL" id="SED65223.1"/>
    </source>
</evidence>
<keyword evidence="1" id="KW-1133">Transmembrane helix</keyword>
<dbReference type="GO" id="GO:0005886">
    <property type="term" value="C:plasma membrane"/>
    <property type="evidence" value="ECO:0007669"/>
    <property type="project" value="UniProtKB-SubCell"/>
</dbReference>
<comment type="caution">
    <text evidence="1">Lacks conserved residue(s) required for the propagation of feature annotation.</text>
</comment>